<dbReference type="GO" id="GO:0043565">
    <property type="term" value="F:sequence-specific DNA binding"/>
    <property type="evidence" value="ECO:0007669"/>
    <property type="project" value="InterPro"/>
</dbReference>
<feature type="non-terminal residue" evidence="8">
    <location>
        <position position="406"/>
    </location>
</feature>
<evidence type="ECO:0000256" key="5">
    <source>
        <dbReference type="RuleBase" id="RU004020"/>
    </source>
</evidence>
<evidence type="ECO:0000256" key="6">
    <source>
        <dbReference type="SAM" id="MobiDB-lite"/>
    </source>
</evidence>
<accession>A0A194SCQ7</accession>
<sequence length="406" mass="42610">MHDDLQGTVVPSLLVQHPRESFPAPPPPTVVPGFPLASSPSSSSSSSVGLYGPGYVAEPLAYGDPHAAAFHSVHAPWLPPPPPPLAAAPSTSFGAPPPSSSSTGFLARLSPSLSPVDGLSAAWPMPSTAAALTVGDVLGSVPGVPAASSASHRGPFAHLASQAGPDGGFENEHVVEGLIGLAPRVKPFVAKLSHLLSQPHNFQDCVVWDSSGASFILNANERFVGDVLPRLFGHGNVASFTRQLNLPSPLGRRARRARRHRLDRRVQRVVAPRLYSRRQVDPAPHDAEAVACSPAQEGQEAGGRAHDGVVVGASEGALDDGPDYDDKLGLERRELERLAGVRALAAPAGGRPAARAVRSRRHVAHVVRRRLPVVGVVVRLEPVRPVPADRRRAGQQHARPPAGRAD</sequence>
<comment type="similarity">
    <text evidence="2 5">Belongs to the HSF family.</text>
</comment>
<proteinExistence type="inferred from homology"/>
<dbReference type="SUPFAM" id="SSF46785">
    <property type="entry name" value="Winged helix' DNA-binding domain"/>
    <property type="match status" value="1"/>
</dbReference>
<feature type="domain" description="HSF-type DNA-binding" evidence="7">
    <location>
        <begin position="184"/>
        <end position="265"/>
    </location>
</feature>
<dbReference type="GO" id="GO:0005634">
    <property type="term" value="C:nucleus"/>
    <property type="evidence" value="ECO:0007669"/>
    <property type="project" value="UniProtKB-SubCell"/>
</dbReference>
<dbReference type="RefSeq" id="XP_018274279.1">
    <property type="nucleotide sequence ID" value="XM_018415465.1"/>
</dbReference>
<evidence type="ECO:0000256" key="2">
    <source>
        <dbReference type="ARBA" id="ARBA00006403"/>
    </source>
</evidence>
<dbReference type="AlphaFoldDB" id="A0A194SCQ7"/>
<dbReference type="Gene3D" id="1.10.10.10">
    <property type="entry name" value="Winged helix-like DNA-binding domain superfamily/Winged helix DNA-binding domain"/>
    <property type="match status" value="1"/>
</dbReference>
<gene>
    <name evidence="8" type="ORF">RHOBADRAFT_50725</name>
</gene>
<dbReference type="OrthoDB" id="60033at2759"/>
<dbReference type="Proteomes" id="UP000053890">
    <property type="component" value="Unassembled WGS sequence"/>
</dbReference>
<dbReference type="InterPro" id="IPR000232">
    <property type="entry name" value="HSF_DNA-bd"/>
</dbReference>
<evidence type="ECO:0000256" key="4">
    <source>
        <dbReference type="ARBA" id="ARBA00023242"/>
    </source>
</evidence>
<name>A0A194SCQ7_RHOGW</name>
<dbReference type="STRING" id="578459.A0A194SCQ7"/>
<dbReference type="InterPro" id="IPR036388">
    <property type="entry name" value="WH-like_DNA-bd_sf"/>
</dbReference>
<dbReference type="PANTHER" id="PTHR10015:SF427">
    <property type="entry name" value="HEAT SHOCK FACTOR PROTEIN"/>
    <property type="match status" value="1"/>
</dbReference>
<evidence type="ECO:0000259" key="7">
    <source>
        <dbReference type="SMART" id="SM00415"/>
    </source>
</evidence>
<organism evidence="8 9">
    <name type="scientific">Rhodotorula graminis (strain WP1)</name>
    <dbReference type="NCBI Taxonomy" id="578459"/>
    <lineage>
        <taxon>Eukaryota</taxon>
        <taxon>Fungi</taxon>
        <taxon>Dikarya</taxon>
        <taxon>Basidiomycota</taxon>
        <taxon>Pucciniomycotina</taxon>
        <taxon>Microbotryomycetes</taxon>
        <taxon>Sporidiobolales</taxon>
        <taxon>Sporidiobolaceae</taxon>
        <taxon>Rhodotorula</taxon>
    </lineage>
</organism>
<evidence type="ECO:0000313" key="9">
    <source>
        <dbReference type="Proteomes" id="UP000053890"/>
    </source>
</evidence>
<evidence type="ECO:0000313" key="8">
    <source>
        <dbReference type="EMBL" id="KPV78230.1"/>
    </source>
</evidence>
<dbReference type="EMBL" id="KQ474073">
    <property type="protein sequence ID" value="KPV78230.1"/>
    <property type="molecule type" value="Genomic_DNA"/>
</dbReference>
<reference evidence="8 9" key="1">
    <citation type="journal article" date="2015" name="Front. Microbiol.">
        <title>Genome sequence of the plant growth promoting endophytic yeast Rhodotorula graminis WP1.</title>
        <authorList>
            <person name="Firrincieli A."/>
            <person name="Otillar R."/>
            <person name="Salamov A."/>
            <person name="Schmutz J."/>
            <person name="Khan Z."/>
            <person name="Redman R.S."/>
            <person name="Fleck N.D."/>
            <person name="Lindquist E."/>
            <person name="Grigoriev I.V."/>
            <person name="Doty S.L."/>
        </authorList>
    </citation>
    <scope>NUCLEOTIDE SEQUENCE [LARGE SCALE GENOMIC DNA]</scope>
    <source>
        <strain evidence="8 9">WP1</strain>
    </source>
</reference>
<keyword evidence="9" id="KW-1185">Reference proteome</keyword>
<dbReference type="Pfam" id="PF00447">
    <property type="entry name" value="HSF_DNA-bind"/>
    <property type="match status" value="1"/>
</dbReference>
<dbReference type="SMART" id="SM00415">
    <property type="entry name" value="HSF"/>
    <property type="match status" value="1"/>
</dbReference>
<evidence type="ECO:0000256" key="1">
    <source>
        <dbReference type="ARBA" id="ARBA00004123"/>
    </source>
</evidence>
<dbReference type="GeneID" id="28975913"/>
<evidence type="ECO:0000256" key="3">
    <source>
        <dbReference type="ARBA" id="ARBA00023125"/>
    </source>
</evidence>
<keyword evidence="3" id="KW-0238">DNA-binding</keyword>
<dbReference type="GO" id="GO:0003700">
    <property type="term" value="F:DNA-binding transcription factor activity"/>
    <property type="evidence" value="ECO:0007669"/>
    <property type="project" value="InterPro"/>
</dbReference>
<feature type="region of interest" description="Disordered" evidence="6">
    <location>
        <begin position="384"/>
        <end position="406"/>
    </location>
</feature>
<dbReference type="PANTHER" id="PTHR10015">
    <property type="entry name" value="HEAT SHOCK TRANSCRIPTION FACTOR"/>
    <property type="match status" value="1"/>
</dbReference>
<keyword evidence="4" id="KW-0539">Nucleus</keyword>
<dbReference type="InterPro" id="IPR036390">
    <property type="entry name" value="WH_DNA-bd_sf"/>
</dbReference>
<protein>
    <recommendedName>
        <fullName evidence="7">HSF-type DNA-binding domain-containing protein</fullName>
    </recommendedName>
</protein>
<comment type="subcellular location">
    <subcellularLocation>
        <location evidence="1">Nucleus</location>
    </subcellularLocation>
</comment>